<dbReference type="SUPFAM" id="SSF88723">
    <property type="entry name" value="PIN domain-like"/>
    <property type="match status" value="1"/>
</dbReference>
<name>A0A832WRI8_9CREN</name>
<dbReference type="EMBL" id="DUJO01000032">
    <property type="protein sequence ID" value="HII74182.1"/>
    <property type="molecule type" value="Genomic_DNA"/>
</dbReference>
<dbReference type="AlphaFoldDB" id="A0A832WRI8"/>
<comment type="caution">
    <text evidence="1">The sequence shown here is derived from an EMBL/GenBank/DDBJ whole genome shotgun (WGS) entry which is preliminary data.</text>
</comment>
<protein>
    <submittedName>
        <fullName evidence="1">Type II toxin-antitoxin system VapC family toxin</fullName>
    </submittedName>
</protein>
<organism evidence="1 2">
    <name type="scientific">Sulfurisphaera tokodaii</name>
    <dbReference type="NCBI Taxonomy" id="111955"/>
    <lineage>
        <taxon>Archaea</taxon>
        <taxon>Thermoproteota</taxon>
        <taxon>Thermoprotei</taxon>
        <taxon>Sulfolobales</taxon>
        <taxon>Sulfolobaceae</taxon>
        <taxon>Sulfurisphaera</taxon>
    </lineage>
</organism>
<dbReference type="Proteomes" id="UP000646844">
    <property type="component" value="Unassembled WGS sequence"/>
</dbReference>
<reference evidence="1" key="1">
    <citation type="journal article" date="2020" name="bioRxiv">
        <title>A rank-normalized archaeal taxonomy based on genome phylogeny resolves widespread incomplete and uneven classifications.</title>
        <authorList>
            <person name="Rinke C."/>
            <person name="Chuvochina M."/>
            <person name="Mussig A.J."/>
            <person name="Chaumeil P.-A."/>
            <person name="Waite D.W."/>
            <person name="Whitman W.B."/>
            <person name="Parks D.H."/>
            <person name="Hugenholtz P."/>
        </authorList>
    </citation>
    <scope>NUCLEOTIDE SEQUENCE</scope>
    <source>
        <strain evidence="1">UBA8838</strain>
    </source>
</reference>
<accession>A0A832WRI8</accession>
<evidence type="ECO:0000313" key="1">
    <source>
        <dbReference type="EMBL" id="HII74182.1"/>
    </source>
</evidence>
<dbReference type="RefSeq" id="WP_198429684.1">
    <property type="nucleotide sequence ID" value="NZ_BAABQO010000026.1"/>
</dbReference>
<dbReference type="GeneID" id="32220055"/>
<sequence length="70" mass="8116">MFKAVSYALSFMKIFNVKLDDEILNEAVKRNLTYYDSAYLVAAKRLRIELVSQDQDLIRNGAKRLEDLTS</sequence>
<gene>
    <name evidence="1" type="ORF">HA332_07350</name>
</gene>
<dbReference type="InterPro" id="IPR029060">
    <property type="entry name" value="PIN-like_dom_sf"/>
</dbReference>
<dbReference type="Gene3D" id="3.40.50.1010">
    <property type="entry name" value="5'-nuclease"/>
    <property type="match status" value="1"/>
</dbReference>
<proteinExistence type="predicted"/>
<evidence type="ECO:0000313" key="2">
    <source>
        <dbReference type="Proteomes" id="UP000646844"/>
    </source>
</evidence>